<organism evidence="1 2">
    <name type="scientific">Anser cygnoides</name>
    <name type="common">Swan goose</name>
    <dbReference type="NCBI Taxonomy" id="8845"/>
    <lineage>
        <taxon>Eukaryota</taxon>
        <taxon>Metazoa</taxon>
        <taxon>Chordata</taxon>
        <taxon>Craniata</taxon>
        <taxon>Vertebrata</taxon>
        <taxon>Euteleostomi</taxon>
        <taxon>Archelosauria</taxon>
        <taxon>Archosauria</taxon>
        <taxon>Dinosauria</taxon>
        <taxon>Saurischia</taxon>
        <taxon>Theropoda</taxon>
        <taxon>Coelurosauria</taxon>
        <taxon>Aves</taxon>
        <taxon>Neognathae</taxon>
        <taxon>Galloanserae</taxon>
        <taxon>Anseriformes</taxon>
        <taxon>Anatidae</taxon>
        <taxon>Anserinae</taxon>
        <taxon>Anser</taxon>
    </lineage>
</organism>
<proteinExistence type="predicted"/>
<reference evidence="1" key="1">
    <citation type="submission" date="2025-08" db="UniProtKB">
        <authorList>
            <consortium name="Ensembl"/>
        </authorList>
    </citation>
    <scope>IDENTIFICATION</scope>
</reference>
<sequence length="67" mass="7457">ALSDPVHLKPKNSSTHITTQSVFTSQPKIPPRGYLSLFCPLAWKPACTMKWGHSALEGFFSMFFMGV</sequence>
<keyword evidence="2" id="KW-1185">Reference proteome</keyword>
<dbReference type="AlphaFoldDB" id="A0A8B9IJR9"/>
<dbReference type="Ensembl" id="ENSACDT00005015361.1">
    <property type="protein sequence ID" value="ENSACDP00005012738.1"/>
    <property type="gene ID" value="ENSACDG00005009387.1"/>
</dbReference>
<evidence type="ECO:0000313" key="2">
    <source>
        <dbReference type="Proteomes" id="UP000694521"/>
    </source>
</evidence>
<accession>A0A8B9IJR9</accession>
<name>A0A8B9IJR9_ANSCY</name>
<reference evidence="1" key="2">
    <citation type="submission" date="2025-09" db="UniProtKB">
        <authorList>
            <consortium name="Ensembl"/>
        </authorList>
    </citation>
    <scope>IDENTIFICATION</scope>
</reference>
<evidence type="ECO:0000313" key="1">
    <source>
        <dbReference type="Ensembl" id="ENSACDP00005012738.1"/>
    </source>
</evidence>
<dbReference type="Proteomes" id="UP000694521">
    <property type="component" value="Unplaced"/>
</dbReference>
<protein>
    <submittedName>
        <fullName evidence="1">Uncharacterized protein</fullName>
    </submittedName>
</protein>